<dbReference type="RefSeq" id="WP_012694540.1">
    <property type="nucleotide sequence ID" value="NC_012527.1"/>
</dbReference>
<reference evidence="3 4" key="1">
    <citation type="journal article" date="2009" name="PLoS Genet.">
        <title>Alliance of proteomics and genomics to unravel the specificities of Sahara bacterium Deinococcus deserti.</title>
        <authorList>
            <person name="de Groot A."/>
            <person name="Dulermo R."/>
            <person name="Ortet P."/>
            <person name="Blanchard L."/>
            <person name="Guerin P."/>
            <person name="Fernandez B."/>
            <person name="Vacherie B."/>
            <person name="Dossat C."/>
            <person name="Jolivet E."/>
            <person name="Siguier P."/>
            <person name="Chandler M."/>
            <person name="Barakat M."/>
            <person name="Dedieu A."/>
            <person name="Barbe V."/>
            <person name="Heulin T."/>
            <person name="Sommer S."/>
            <person name="Achouak W."/>
            <person name="Armengaud J."/>
        </authorList>
    </citation>
    <scope>NUCLEOTIDE SEQUENCE [LARGE SCALE GENOMIC DNA]</scope>
    <source>
        <strain evidence="4">DSM 17065 / CIP 109153 / LMG 22923 / VCD115</strain>
        <plasmid evidence="4">pDeide1</plasmid>
    </source>
</reference>
<dbReference type="InterPro" id="IPR052893">
    <property type="entry name" value="TCS_response_regulator"/>
</dbReference>
<accession>C1D1X6</accession>
<feature type="modified residue" description="4-aspartylphosphate" evidence="1">
    <location>
        <position position="61"/>
    </location>
</feature>
<geneLocation type="plasmid" evidence="4">
    <name>pDeide1</name>
</geneLocation>
<protein>
    <submittedName>
        <fullName evidence="3">Putative response regulator, CheY</fullName>
    </submittedName>
</protein>
<dbReference type="SMART" id="SM00448">
    <property type="entry name" value="REC"/>
    <property type="match status" value="1"/>
</dbReference>
<organism evidence="3 4">
    <name type="scientific">Deinococcus deserti (strain DSM 17065 / CIP 109153 / LMG 22923 / VCD115)</name>
    <dbReference type="NCBI Taxonomy" id="546414"/>
    <lineage>
        <taxon>Bacteria</taxon>
        <taxon>Thermotogati</taxon>
        <taxon>Deinococcota</taxon>
        <taxon>Deinococci</taxon>
        <taxon>Deinococcales</taxon>
        <taxon>Deinococcaceae</taxon>
        <taxon>Deinococcus</taxon>
    </lineage>
</organism>
<dbReference type="Proteomes" id="UP000002208">
    <property type="component" value="Plasmid 1"/>
</dbReference>
<sequence>MFNVLMVEDNAADVVLMEVALEEFRPNVTLYVVNDGVEALQFVRGEGLYADAPRPHLILLDGNTPRKSAVEVLNEVRHDAGTLDLPVVVFSSSSVPADVERSLQAGANAYLTKPVGLSEFTDAVHSTLDFWWSKLNLSDT</sequence>
<dbReference type="PANTHER" id="PTHR44520">
    <property type="entry name" value="RESPONSE REGULATOR RCP1-RELATED"/>
    <property type="match status" value="1"/>
</dbReference>
<keyword evidence="3" id="KW-0614">Plasmid</keyword>
<dbReference type="HOGENOM" id="CLU_000445_69_17_0"/>
<dbReference type="InterPro" id="IPR011006">
    <property type="entry name" value="CheY-like_superfamily"/>
</dbReference>
<evidence type="ECO:0000313" key="3">
    <source>
        <dbReference type="EMBL" id="ACO47415.1"/>
    </source>
</evidence>
<evidence type="ECO:0000259" key="2">
    <source>
        <dbReference type="PROSITE" id="PS50110"/>
    </source>
</evidence>
<evidence type="ECO:0000313" key="4">
    <source>
        <dbReference type="Proteomes" id="UP000002208"/>
    </source>
</evidence>
<dbReference type="PROSITE" id="PS50110">
    <property type="entry name" value="RESPONSE_REGULATORY"/>
    <property type="match status" value="1"/>
</dbReference>
<proteinExistence type="predicted"/>
<dbReference type="CDD" id="cd17557">
    <property type="entry name" value="REC_Rcp-like"/>
    <property type="match status" value="1"/>
</dbReference>
<feature type="domain" description="Response regulatory" evidence="2">
    <location>
        <begin position="3"/>
        <end position="128"/>
    </location>
</feature>
<dbReference type="PANTHER" id="PTHR44520:SF2">
    <property type="entry name" value="RESPONSE REGULATOR RCP1"/>
    <property type="match status" value="1"/>
</dbReference>
<keyword evidence="4" id="KW-1185">Reference proteome</keyword>
<gene>
    <name evidence="3" type="ordered locus">Deide_1p00190</name>
</gene>
<dbReference type="AlphaFoldDB" id="C1D1X6"/>
<dbReference type="SUPFAM" id="SSF52172">
    <property type="entry name" value="CheY-like"/>
    <property type="match status" value="1"/>
</dbReference>
<dbReference type="GO" id="GO:0000160">
    <property type="term" value="P:phosphorelay signal transduction system"/>
    <property type="evidence" value="ECO:0007669"/>
    <property type="project" value="InterPro"/>
</dbReference>
<name>C1D1X6_DEIDV</name>
<evidence type="ECO:0000256" key="1">
    <source>
        <dbReference type="PROSITE-ProRule" id="PRU00169"/>
    </source>
</evidence>
<dbReference type="KEGG" id="ddr:Deide_1p00190"/>
<dbReference type="Pfam" id="PF00072">
    <property type="entry name" value="Response_reg"/>
    <property type="match status" value="1"/>
</dbReference>
<dbReference type="EMBL" id="CP001115">
    <property type="protein sequence ID" value="ACO47415.1"/>
    <property type="molecule type" value="Genomic_DNA"/>
</dbReference>
<dbReference type="InterPro" id="IPR001789">
    <property type="entry name" value="Sig_transdc_resp-reg_receiver"/>
</dbReference>
<dbReference type="Gene3D" id="3.40.50.2300">
    <property type="match status" value="1"/>
</dbReference>
<keyword evidence="1" id="KW-0597">Phosphoprotein</keyword>